<dbReference type="Proteomes" id="UP001177160">
    <property type="component" value="Unassembled WGS sequence"/>
</dbReference>
<dbReference type="EMBL" id="JAOVQM010000002">
    <property type="protein sequence ID" value="MCV2231805.1"/>
    <property type="molecule type" value="Genomic_DNA"/>
</dbReference>
<feature type="domain" description="PLD phosphodiesterase" evidence="1">
    <location>
        <begin position="127"/>
        <end position="154"/>
    </location>
</feature>
<dbReference type="PANTHER" id="PTHR21248">
    <property type="entry name" value="CARDIOLIPIN SYNTHASE"/>
    <property type="match status" value="1"/>
</dbReference>
<dbReference type="SUPFAM" id="SSF56024">
    <property type="entry name" value="Phospholipase D/nuclease"/>
    <property type="match status" value="2"/>
</dbReference>
<organism evidence="2 3">
    <name type="scientific">Paracholeplasma manati</name>
    <dbReference type="NCBI Taxonomy" id="591373"/>
    <lineage>
        <taxon>Bacteria</taxon>
        <taxon>Bacillati</taxon>
        <taxon>Mycoplasmatota</taxon>
        <taxon>Mollicutes</taxon>
        <taxon>Acholeplasmatales</taxon>
        <taxon>Acholeplasmataceae</taxon>
        <taxon>Paracholeplasma</taxon>
    </lineage>
</organism>
<dbReference type="InterPro" id="IPR025202">
    <property type="entry name" value="PLD-like_dom"/>
</dbReference>
<proteinExistence type="predicted"/>
<protein>
    <submittedName>
        <fullName evidence="2">Phosphatidylserine/phosphatidylglycerophosphate/ cardiolipin synthase family protein</fullName>
    </submittedName>
</protein>
<name>A0ABT2Y4Y4_9MOLU</name>
<evidence type="ECO:0000259" key="1">
    <source>
        <dbReference type="PROSITE" id="PS50035"/>
    </source>
</evidence>
<dbReference type="PROSITE" id="PS50035">
    <property type="entry name" value="PLD"/>
    <property type="match status" value="2"/>
</dbReference>
<dbReference type="SMART" id="SM00155">
    <property type="entry name" value="PLDc"/>
    <property type="match status" value="2"/>
</dbReference>
<dbReference type="PANTHER" id="PTHR21248:SF12">
    <property type="entry name" value="CARDIOLIPIN SYNTHASE C"/>
    <property type="match status" value="1"/>
</dbReference>
<dbReference type="RefSeq" id="WP_263607958.1">
    <property type="nucleotide sequence ID" value="NZ_JAOVQM010000002.1"/>
</dbReference>
<comment type="caution">
    <text evidence="2">The sequence shown here is derived from an EMBL/GenBank/DDBJ whole genome shotgun (WGS) entry which is preliminary data.</text>
</comment>
<evidence type="ECO:0000313" key="3">
    <source>
        <dbReference type="Proteomes" id="UP001177160"/>
    </source>
</evidence>
<accession>A0ABT2Y4Y4</accession>
<reference evidence="2" key="1">
    <citation type="submission" date="2022-09" db="EMBL/GenBank/DDBJ databases">
        <title>Novel Mycoplasma species identified in domestic and wild animals.</title>
        <authorList>
            <person name="Volokhov D.V."/>
            <person name="Furtak V.A."/>
            <person name="Zagorodnyaya T.A."/>
        </authorList>
    </citation>
    <scope>NUCLEOTIDE SEQUENCE</scope>
    <source>
        <strain evidence="2">Oakley</strain>
    </source>
</reference>
<dbReference type="Pfam" id="PF13091">
    <property type="entry name" value="PLDc_2"/>
    <property type="match status" value="2"/>
</dbReference>
<dbReference type="InterPro" id="IPR001736">
    <property type="entry name" value="PLipase_D/transphosphatidylase"/>
</dbReference>
<feature type="domain" description="PLD phosphodiesterase" evidence="1">
    <location>
        <begin position="281"/>
        <end position="307"/>
    </location>
</feature>
<gene>
    <name evidence="2" type="ORF">N7548_03085</name>
</gene>
<keyword evidence="3" id="KW-1185">Reference proteome</keyword>
<evidence type="ECO:0000313" key="2">
    <source>
        <dbReference type="EMBL" id="MCV2231805.1"/>
    </source>
</evidence>
<dbReference type="Gene3D" id="3.30.870.10">
    <property type="entry name" value="Endonuclease Chain A"/>
    <property type="match status" value="2"/>
</dbReference>
<sequence>MRLITYGNEAFKAILEDIDRAQRSILIQMFIWRDDQIGNQLLNHLQSALDRGVQVTIQKDAYGSIFEKAEENKQSLFHKDKQKGIHILAKIIDVGYADDRKPKGYQQKPNEALNKFIGHPNLSLSTSILKDHTKFYIIDDTIFYVGGVNIEDKENGKDIQGRTYLDYMVRIDNPDEVNYFLSRFEGKIAYDANRTIEYVMNRPNDFQVIKDLTHLLNQANYRILMHMAYFGAKSAMQALFNALKRGVKVTIVTSKVSNLQTEYNLYWMNKLQQAGAEVYLYEGLVHAKAILIDDTFIVGSTNLNNSAFDQLGECSLVVQGDAALKESFLQSHKDILSNTIQTNPIKYSKIKSFFEQLLS</sequence>